<evidence type="ECO:0000313" key="2">
    <source>
        <dbReference type="EMBL" id="HFH28350.1"/>
    </source>
</evidence>
<evidence type="ECO:0000256" key="1">
    <source>
        <dbReference type="ARBA" id="ARBA00022723"/>
    </source>
</evidence>
<dbReference type="SUPFAM" id="SSF144052">
    <property type="entry name" value="Thermophilic metalloprotease-like"/>
    <property type="match status" value="1"/>
</dbReference>
<dbReference type="AlphaFoldDB" id="A0A7C3EB74"/>
<dbReference type="Pfam" id="PF26233">
    <property type="entry name" value="NicX"/>
    <property type="match status" value="1"/>
</dbReference>
<organism evidence="2">
    <name type="scientific">Gracilinema caldarium</name>
    <dbReference type="NCBI Taxonomy" id="215591"/>
    <lineage>
        <taxon>Bacteria</taxon>
        <taxon>Pseudomonadati</taxon>
        <taxon>Spirochaetota</taxon>
        <taxon>Spirochaetia</taxon>
        <taxon>Spirochaetales</taxon>
        <taxon>Breznakiellaceae</taxon>
        <taxon>Gracilinema</taxon>
    </lineage>
</organism>
<dbReference type="InterPro" id="IPR058739">
    <property type="entry name" value="NicX"/>
</dbReference>
<sequence length="391" mass="42680">MTTHGRKVHTPAMSITHSNQFNSFIPQDQGLQNAARIAIQESLKVQKDEQVLIVSNPNRDVSLISQALFDAAIQVGAKPVLMYQPVKTQMDFADPMVIEAFKAKPSVFISMSAEKLGKDEAGISHPYQFKDTQYDHIFHLQLYGEKTCRAFWSPSTNLESFIRTVPIDYTLLGRRCKTIKDILDKAVAVRVTAPGGTDIHIGLKGRLAKSDDGDFSQPGTGGNLPAGETFISPENGTARGVIAFDGSISLHDRDILIHEPIRCTITDGYITDIAGGEEARELLKTITLAEQQALEYEVSGRLPAGSGKIYAQNARNIGELGIGLNPLATITGNMLEDEKAFRTCHFAVGHNYDEDAPALIHLDGLVKDPTIIAIFENGREALIEEAGALRI</sequence>
<dbReference type="InterPro" id="IPR052170">
    <property type="entry name" value="M29_Exopeptidase"/>
</dbReference>
<dbReference type="PANTHER" id="PTHR34448:SF1">
    <property type="entry name" value="BLL6088 PROTEIN"/>
    <property type="match status" value="1"/>
</dbReference>
<keyword evidence="1" id="KW-0479">Metal-binding</keyword>
<dbReference type="GO" id="GO:0046872">
    <property type="term" value="F:metal ion binding"/>
    <property type="evidence" value="ECO:0007669"/>
    <property type="project" value="UniProtKB-KW"/>
</dbReference>
<reference evidence="2" key="1">
    <citation type="journal article" date="2020" name="mSystems">
        <title>Genome- and Community-Level Interaction Insights into Carbon Utilization and Element Cycling Functions of Hydrothermarchaeota in Hydrothermal Sediment.</title>
        <authorList>
            <person name="Zhou Z."/>
            <person name="Liu Y."/>
            <person name="Xu W."/>
            <person name="Pan J."/>
            <person name="Luo Z.H."/>
            <person name="Li M."/>
        </authorList>
    </citation>
    <scope>NUCLEOTIDE SEQUENCE [LARGE SCALE GENOMIC DNA]</scope>
    <source>
        <strain evidence="2">SpSt-503</strain>
    </source>
</reference>
<name>A0A7C3EB74_9SPIR</name>
<dbReference type="EMBL" id="DSVL01000070">
    <property type="protein sequence ID" value="HFH28350.1"/>
    <property type="molecule type" value="Genomic_DNA"/>
</dbReference>
<comment type="caution">
    <text evidence="2">The sequence shown here is derived from an EMBL/GenBank/DDBJ whole genome shotgun (WGS) entry which is preliminary data.</text>
</comment>
<gene>
    <name evidence="2" type="ORF">ENS59_02400</name>
</gene>
<protein>
    <submittedName>
        <fullName evidence="2">Peptidase M17</fullName>
    </submittedName>
</protein>
<proteinExistence type="predicted"/>
<accession>A0A7C3EB74</accession>
<dbReference type="PANTHER" id="PTHR34448">
    <property type="entry name" value="AMINOPEPTIDASE"/>
    <property type="match status" value="1"/>
</dbReference>